<feature type="region of interest" description="Disordered" evidence="1">
    <location>
        <begin position="1"/>
        <end position="21"/>
    </location>
</feature>
<gene>
    <name evidence="2" type="ORF">NDU88_004286</name>
</gene>
<proteinExistence type="predicted"/>
<dbReference type="Proteomes" id="UP001066276">
    <property type="component" value="Chromosome 11"/>
</dbReference>
<keyword evidence="3" id="KW-1185">Reference proteome</keyword>
<evidence type="ECO:0000313" key="3">
    <source>
        <dbReference type="Proteomes" id="UP001066276"/>
    </source>
</evidence>
<feature type="region of interest" description="Disordered" evidence="1">
    <location>
        <begin position="33"/>
        <end position="105"/>
    </location>
</feature>
<protein>
    <submittedName>
        <fullName evidence="2">Uncharacterized protein</fullName>
    </submittedName>
</protein>
<organism evidence="2 3">
    <name type="scientific">Pleurodeles waltl</name>
    <name type="common">Iberian ribbed newt</name>
    <dbReference type="NCBI Taxonomy" id="8319"/>
    <lineage>
        <taxon>Eukaryota</taxon>
        <taxon>Metazoa</taxon>
        <taxon>Chordata</taxon>
        <taxon>Craniata</taxon>
        <taxon>Vertebrata</taxon>
        <taxon>Euteleostomi</taxon>
        <taxon>Amphibia</taxon>
        <taxon>Batrachia</taxon>
        <taxon>Caudata</taxon>
        <taxon>Salamandroidea</taxon>
        <taxon>Salamandridae</taxon>
        <taxon>Pleurodelinae</taxon>
        <taxon>Pleurodeles</taxon>
    </lineage>
</organism>
<feature type="compositionally biased region" description="Basic and acidic residues" evidence="1">
    <location>
        <begin position="33"/>
        <end position="51"/>
    </location>
</feature>
<evidence type="ECO:0000313" key="2">
    <source>
        <dbReference type="EMBL" id="KAJ1091159.1"/>
    </source>
</evidence>
<name>A0AAV7LKY2_PLEWA</name>
<accession>A0AAV7LKY2</accession>
<sequence length="142" mass="16282">MALEPRPQSPGGWREGYSPRSLHGFRDMLWRMEKVGEEQEKQRKEEERGEKECEEMEESENRRQETSKERSQDKKADGKGTSEGSPKRGRRGRRDRGPAFEGLPVFSACHDPGGMWLSKVRFLLGTEKGECQKVEKGDQRGG</sequence>
<comment type="caution">
    <text evidence="2">The sequence shown here is derived from an EMBL/GenBank/DDBJ whole genome shotgun (WGS) entry which is preliminary data.</text>
</comment>
<feature type="compositionally biased region" description="Basic and acidic residues" evidence="1">
    <location>
        <begin position="59"/>
        <end position="80"/>
    </location>
</feature>
<evidence type="ECO:0000256" key="1">
    <source>
        <dbReference type="SAM" id="MobiDB-lite"/>
    </source>
</evidence>
<dbReference type="AlphaFoldDB" id="A0AAV7LKY2"/>
<dbReference type="EMBL" id="JANPWB010000015">
    <property type="protein sequence ID" value="KAJ1091159.1"/>
    <property type="molecule type" value="Genomic_DNA"/>
</dbReference>
<reference evidence="2" key="1">
    <citation type="journal article" date="2022" name="bioRxiv">
        <title>Sequencing and chromosome-scale assembly of the giantPleurodeles waltlgenome.</title>
        <authorList>
            <person name="Brown T."/>
            <person name="Elewa A."/>
            <person name="Iarovenko S."/>
            <person name="Subramanian E."/>
            <person name="Araus A.J."/>
            <person name="Petzold A."/>
            <person name="Susuki M."/>
            <person name="Suzuki K.-i.T."/>
            <person name="Hayashi T."/>
            <person name="Toyoda A."/>
            <person name="Oliveira C."/>
            <person name="Osipova E."/>
            <person name="Leigh N.D."/>
            <person name="Simon A."/>
            <person name="Yun M.H."/>
        </authorList>
    </citation>
    <scope>NUCLEOTIDE SEQUENCE</scope>
    <source>
        <strain evidence="2">20211129_DDA</strain>
        <tissue evidence="2">Liver</tissue>
    </source>
</reference>